<gene>
    <name evidence="1" type="ORF">BST99_13815</name>
</gene>
<protein>
    <submittedName>
        <fullName evidence="1">Uncharacterized protein</fullName>
    </submittedName>
</protein>
<organism evidence="1 2">
    <name type="scientific">Aureicoccus marinus</name>
    <dbReference type="NCBI Taxonomy" id="754435"/>
    <lineage>
        <taxon>Bacteria</taxon>
        <taxon>Pseudomonadati</taxon>
        <taxon>Bacteroidota</taxon>
        <taxon>Flavobacteriia</taxon>
        <taxon>Flavobacteriales</taxon>
        <taxon>Flavobacteriaceae</taxon>
        <taxon>Aureicoccus</taxon>
    </lineage>
</organism>
<dbReference type="AlphaFoldDB" id="A0A2S7T9N5"/>
<dbReference type="RefSeq" id="WP_105002316.1">
    <property type="nucleotide sequence ID" value="NZ_MQVX01000001.1"/>
</dbReference>
<dbReference type="Proteomes" id="UP000239366">
    <property type="component" value="Unassembled WGS sequence"/>
</dbReference>
<evidence type="ECO:0000313" key="2">
    <source>
        <dbReference type="Proteomes" id="UP000239366"/>
    </source>
</evidence>
<name>A0A2S7T9N5_9FLAO</name>
<dbReference type="EMBL" id="MQVX01000001">
    <property type="protein sequence ID" value="PQJ16649.1"/>
    <property type="molecule type" value="Genomic_DNA"/>
</dbReference>
<comment type="caution">
    <text evidence="1">The sequence shown here is derived from an EMBL/GenBank/DDBJ whole genome shotgun (WGS) entry which is preliminary data.</text>
</comment>
<sequence>MSSTAKNQSGKTFVENGKVVWEYNTKRIVEVPIDQIKLIAEYTNDWGPWSNDWYLVIYNRQSQFFEISMYAEGHTE</sequence>
<evidence type="ECO:0000313" key="1">
    <source>
        <dbReference type="EMBL" id="PQJ16649.1"/>
    </source>
</evidence>
<proteinExistence type="predicted"/>
<reference evidence="2" key="1">
    <citation type="submission" date="2016-11" db="EMBL/GenBank/DDBJ databases">
        <title>Trade-off between light-utilization and light-protection in marine flavobacteria.</title>
        <authorList>
            <person name="Kumagai Y."/>
            <person name="Yoshizawa S."/>
            <person name="Kogure K."/>
        </authorList>
    </citation>
    <scope>NUCLEOTIDE SEQUENCE [LARGE SCALE GENOMIC DNA]</scope>
    <source>
        <strain evidence="2">SG-18</strain>
    </source>
</reference>
<accession>A0A2S7T9N5</accession>
<keyword evidence="2" id="KW-1185">Reference proteome</keyword>
<dbReference type="OrthoDB" id="1467902at2"/>